<accession>A0AAV6P414</accession>
<evidence type="ECO:0000313" key="4">
    <source>
        <dbReference type="Proteomes" id="UP000685013"/>
    </source>
</evidence>
<dbReference type="PANTHER" id="PTHR36595">
    <property type="entry name" value="TRANSMEMBRANE PROTEIN"/>
    <property type="match status" value="1"/>
</dbReference>
<proteinExistence type="predicted"/>
<evidence type="ECO:0000256" key="2">
    <source>
        <dbReference type="SAM" id="Phobius"/>
    </source>
</evidence>
<keyword evidence="2" id="KW-0472">Membrane</keyword>
<feature type="transmembrane region" description="Helical" evidence="2">
    <location>
        <begin position="12"/>
        <end position="32"/>
    </location>
</feature>
<feature type="region of interest" description="Disordered" evidence="1">
    <location>
        <begin position="83"/>
        <end position="114"/>
    </location>
</feature>
<name>A0AAV6P414_9ROSI</name>
<protein>
    <submittedName>
        <fullName evidence="3">Uncharacterized protein</fullName>
    </submittedName>
</protein>
<organism evidence="3 4">
    <name type="scientific">Cucurbita argyrosperma subsp. sororia</name>
    <dbReference type="NCBI Taxonomy" id="37648"/>
    <lineage>
        <taxon>Eukaryota</taxon>
        <taxon>Viridiplantae</taxon>
        <taxon>Streptophyta</taxon>
        <taxon>Embryophyta</taxon>
        <taxon>Tracheophyta</taxon>
        <taxon>Spermatophyta</taxon>
        <taxon>Magnoliopsida</taxon>
        <taxon>eudicotyledons</taxon>
        <taxon>Gunneridae</taxon>
        <taxon>Pentapetalae</taxon>
        <taxon>rosids</taxon>
        <taxon>fabids</taxon>
        <taxon>Cucurbitales</taxon>
        <taxon>Cucurbitaceae</taxon>
        <taxon>Cucurbiteae</taxon>
        <taxon>Cucurbita</taxon>
    </lineage>
</organism>
<feature type="non-terminal residue" evidence="3">
    <location>
        <position position="1"/>
    </location>
</feature>
<evidence type="ECO:0000313" key="3">
    <source>
        <dbReference type="EMBL" id="KAG6605668.1"/>
    </source>
</evidence>
<keyword evidence="2" id="KW-0812">Transmembrane</keyword>
<dbReference type="PANTHER" id="PTHR36595:SF1">
    <property type="entry name" value="TRANSMEMBRANE PROTEIN"/>
    <property type="match status" value="1"/>
</dbReference>
<keyword evidence="4" id="KW-1185">Reference proteome</keyword>
<keyword evidence="2" id="KW-1133">Transmembrane helix</keyword>
<sequence length="141" mass="16020">MADSILELAAEAASSTLFIFCIFNLILLIILFTSRPVSSSSDHQNHDDVPLSIVIHSNTNAQQNFMLQKNAIVDVCAVTETLNEPDFSDSVEGSGDDHEDEDEDEDEVEDEEDFKRRVEEFIEKVNSGWREERQRTSRLVE</sequence>
<dbReference type="EMBL" id="JAGKQH010000002">
    <property type="protein sequence ID" value="KAG6605668.1"/>
    <property type="molecule type" value="Genomic_DNA"/>
</dbReference>
<gene>
    <name evidence="3" type="ORF">SDJN03_02985</name>
</gene>
<dbReference type="AlphaFoldDB" id="A0AAV6P414"/>
<feature type="compositionally biased region" description="Acidic residues" evidence="1">
    <location>
        <begin position="97"/>
        <end position="112"/>
    </location>
</feature>
<evidence type="ECO:0000256" key="1">
    <source>
        <dbReference type="SAM" id="MobiDB-lite"/>
    </source>
</evidence>
<reference evidence="3 4" key="1">
    <citation type="journal article" date="2021" name="Hortic Res">
        <title>The domestication of Cucurbita argyrosperma as revealed by the genome of its wild relative.</title>
        <authorList>
            <person name="Barrera-Redondo J."/>
            <person name="Sanchez-de la Vega G."/>
            <person name="Aguirre-Liguori J.A."/>
            <person name="Castellanos-Morales G."/>
            <person name="Gutierrez-Guerrero Y.T."/>
            <person name="Aguirre-Dugua X."/>
            <person name="Aguirre-Planter E."/>
            <person name="Tenaillon M.I."/>
            <person name="Lira-Saade R."/>
            <person name="Eguiarte L.E."/>
        </authorList>
    </citation>
    <scope>NUCLEOTIDE SEQUENCE [LARGE SCALE GENOMIC DNA]</scope>
    <source>
        <strain evidence="3">JBR-2021</strain>
    </source>
</reference>
<comment type="caution">
    <text evidence="3">The sequence shown here is derived from an EMBL/GenBank/DDBJ whole genome shotgun (WGS) entry which is preliminary data.</text>
</comment>
<dbReference type="Proteomes" id="UP000685013">
    <property type="component" value="Chromosome 2"/>
</dbReference>